<evidence type="ECO:0000313" key="3">
    <source>
        <dbReference type="Proteomes" id="UP000276215"/>
    </source>
</evidence>
<dbReference type="Proteomes" id="UP000276215">
    <property type="component" value="Unassembled WGS sequence"/>
</dbReference>
<reference evidence="2 3" key="1">
    <citation type="journal article" date="2018" name="Nat. Ecol. Evol.">
        <title>Pezizomycetes genomes reveal the molecular basis of ectomycorrhizal truffle lifestyle.</title>
        <authorList>
            <person name="Murat C."/>
            <person name="Payen T."/>
            <person name="Noel B."/>
            <person name="Kuo A."/>
            <person name="Morin E."/>
            <person name="Chen J."/>
            <person name="Kohler A."/>
            <person name="Krizsan K."/>
            <person name="Balestrini R."/>
            <person name="Da Silva C."/>
            <person name="Montanini B."/>
            <person name="Hainaut M."/>
            <person name="Levati E."/>
            <person name="Barry K.W."/>
            <person name="Belfiori B."/>
            <person name="Cichocki N."/>
            <person name="Clum A."/>
            <person name="Dockter R.B."/>
            <person name="Fauchery L."/>
            <person name="Guy J."/>
            <person name="Iotti M."/>
            <person name="Le Tacon F."/>
            <person name="Lindquist E.A."/>
            <person name="Lipzen A."/>
            <person name="Malagnac F."/>
            <person name="Mello A."/>
            <person name="Molinier V."/>
            <person name="Miyauchi S."/>
            <person name="Poulain J."/>
            <person name="Riccioni C."/>
            <person name="Rubini A."/>
            <person name="Sitrit Y."/>
            <person name="Splivallo R."/>
            <person name="Traeger S."/>
            <person name="Wang M."/>
            <person name="Zifcakova L."/>
            <person name="Wipf D."/>
            <person name="Zambonelli A."/>
            <person name="Paolocci F."/>
            <person name="Nowrousian M."/>
            <person name="Ottonello S."/>
            <person name="Baldrian P."/>
            <person name="Spatafora J.W."/>
            <person name="Henrissat B."/>
            <person name="Nagy L.G."/>
            <person name="Aury J.M."/>
            <person name="Wincker P."/>
            <person name="Grigoriev I.V."/>
            <person name="Bonfante P."/>
            <person name="Martin F.M."/>
        </authorList>
    </citation>
    <scope>NUCLEOTIDE SEQUENCE [LARGE SCALE GENOMIC DNA]</scope>
    <source>
        <strain evidence="2 3">120613-1</strain>
    </source>
</reference>
<accession>A0A3N4ITC2</accession>
<sequence length="142" mass="15715">MFHFIPRAKLRSATVYRTTHYLRPFTTSLTEKESELKLKPVQAGQNHPSMPICYLDSRLSRLQDSFLKVTTDLGEIKATINKIEGSMKEANAILAGNIRETNSKRAGSVDTIKWQIGSALVAVIGGWGTLLGFLVKDKLLGP</sequence>
<dbReference type="OrthoDB" id="5483215at2759"/>
<organism evidence="2 3">
    <name type="scientific">Choiromyces venosus 120613-1</name>
    <dbReference type="NCBI Taxonomy" id="1336337"/>
    <lineage>
        <taxon>Eukaryota</taxon>
        <taxon>Fungi</taxon>
        <taxon>Dikarya</taxon>
        <taxon>Ascomycota</taxon>
        <taxon>Pezizomycotina</taxon>
        <taxon>Pezizomycetes</taxon>
        <taxon>Pezizales</taxon>
        <taxon>Tuberaceae</taxon>
        <taxon>Choiromyces</taxon>
    </lineage>
</organism>
<name>A0A3N4ITC2_9PEZI</name>
<gene>
    <name evidence="2" type="ORF">L873DRAFT_1796085</name>
</gene>
<keyword evidence="1" id="KW-0812">Transmembrane</keyword>
<evidence type="ECO:0000256" key="1">
    <source>
        <dbReference type="SAM" id="Phobius"/>
    </source>
</evidence>
<dbReference type="AlphaFoldDB" id="A0A3N4ITC2"/>
<evidence type="ECO:0000313" key="2">
    <source>
        <dbReference type="EMBL" id="RPA89442.1"/>
    </source>
</evidence>
<dbReference type="EMBL" id="ML120579">
    <property type="protein sequence ID" value="RPA89442.1"/>
    <property type="molecule type" value="Genomic_DNA"/>
</dbReference>
<protein>
    <submittedName>
        <fullName evidence="2">Uncharacterized protein</fullName>
    </submittedName>
</protein>
<keyword evidence="1" id="KW-1133">Transmembrane helix</keyword>
<feature type="transmembrane region" description="Helical" evidence="1">
    <location>
        <begin position="114"/>
        <end position="135"/>
    </location>
</feature>
<keyword evidence="3" id="KW-1185">Reference proteome</keyword>
<proteinExistence type="predicted"/>
<keyword evidence="1" id="KW-0472">Membrane</keyword>